<proteinExistence type="predicted"/>
<accession>A0ABR8BP63</accession>
<gene>
    <name evidence="1" type="ORF">H6G14_32765</name>
</gene>
<organism evidence="1 2">
    <name type="scientific">Nostoc parmelioides FACHB-3921</name>
    <dbReference type="NCBI Taxonomy" id="2692909"/>
    <lineage>
        <taxon>Bacteria</taxon>
        <taxon>Bacillati</taxon>
        <taxon>Cyanobacteriota</taxon>
        <taxon>Cyanophyceae</taxon>
        <taxon>Nostocales</taxon>
        <taxon>Nostocaceae</taxon>
        <taxon>Nostoc</taxon>
    </lineage>
</organism>
<protein>
    <recommendedName>
        <fullName evidence="3">Trigger factor</fullName>
    </recommendedName>
</protein>
<evidence type="ECO:0008006" key="3">
    <source>
        <dbReference type="Google" id="ProtNLM"/>
    </source>
</evidence>
<reference evidence="1 2" key="1">
    <citation type="journal article" date="2020" name="ISME J.">
        <title>Comparative genomics reveals insights into cyanobacterial evolution and habitat adaptation.</title>
        <authorList>
            <person name="Chen M.Y."/>
            <person name="Teng W.K."/>
            <person name="Zhao L."/>
            <person name="Hu C.X."/>
            <person name="Zhou Y.K."/>
            <person name="Han B.P."/>
            <person name="Song L.R."/>
            <person name="Shu W.S."/>
        </authorList>
    </citation>
    <scope>NUCLEOTIDE SEQUENCE [LARGE SCALE GENOMIC DNA]</scope>
    <source>
        <strain evidence="1 2">FACHB-3921</strain>
    </source>
</reference>
<name>A0ABR8BP63_9NOSO</name>
<dbReference type="RefSeq" id="WP_190573199.1">
    <property type="nucleotide sequence ID" value="NZ_JACJQL010000160.1"/>
</dbReference>
<evidence type="ECO:0000313" key="2">
    <source>
        <dbReference type="Proteomes" id="UP000621307"/>
    </source>
</evidence>
<sequence>MKVIVQLVEKVYQEAHITIPDGLTEDAIKQHITDRYNSGELTPDLNIFQVDFESISAKIISNENLTNVEEEDAA</sequence>
<keyword evidence="2" id="KW-1185">Reference proteome</keyword>
<dbReference type="EMBL" id="JACJQL010000160">
    <property type="protein sequence ID" value="MBD2255928.1"/>
    <property type="molecule type" value="Genomic_DNA"/>
</dbReference>
<comment type="caution">
    <text evidence="1">The sequence shown here is derived from an EMBL/GenBank/DDBJ whole genome shotgun (WGS) entry which is preliminary data.</text>
</comment>
<evidence type="ECO:0000313" key="1">
    <source>
        <dbReference type="EMBL" id="MBD2255928.1"/>
    </source>
</evidence>
<dbReference type="Proteomes" id="UP000621307">
    <property type="component" value="Unassembled WGS sequence"/>
</dbReference>